<organism evidence="1 2">
    <name type="scientific">Danio rerio</name>
    <name type="common">Zebrafish</name>
    <name type="synonym">Brachydanio rerio</name>
    <dbReference type="NCBI Taxonomy" id="7955"/>
    <lineage>
        <taxon>Eukaryota</taxon>
        <taxon>Metazoa</taxon>
        <taxon>Chordata</taxon>
        <taxon>Craniata</taxon>
        <taxon>Vertebrata</taxon>
        <taxon>Euteleostomi</taxon>
        <taxon>Actinopterygii</taxon>
        <taxon>Neopterygii</taxon>
        <taxon>Teleostei</taxon>
        <taxon>Ostariophysi</taxon>
        <taxon>Cypriniformes</taxon>
        <taxon>Danionidae</taxon>
        <taxon>Danioninae</taxon>
        <taxon>Danio</taxon>
    </lineage>
</organism>
<name>A0AC58HPZ9_DANRE</name>
<evidence type="ECO:0000313" key="2">
    <source>
        <dbReference type="RefSeq" id="XP_073784035.1"/>
    </source>
</evidence>
<dbReference type="RefSeq" id="XP_073784035.1">
    <property type="nucleotide sequence ID" value="XM_073927934.1"/>
</dbReference>
<dbReference type="Proteomes" id="UP000000437">
    <property type="component" value="Chromosome 17"/>
</dbReference>
<gene>
    <name evidence="2" type="primary">LOC137488162</name>
</gene>
<proteinExistence type="predicted"/>
<keyword evidence="1" id="KW-1185">Reference proteome</keyword>
<evidence type="ECO:0000313" key="1">
    <source>
        <dbReference type="Proteomes" id="UP000000437"/>
    </source>
</evidence>
<reference evidence="2" key="1">
    <citation type="submission" date="2025-08" db="UniProtKB">
        <authorList>
            <consortium name="RefSeq"/>
        </authorList>
    </citation>
    <scope>IDENTIFICATION</scope>
    <source>
        <strain evidence="2">Tuebingen</strain>
        <tissue evidence="2">Fibroblasts and whole tissue</tissue>
    </source>
</reference>
<sequence length="225" mass="23763">MAELINSGAQADVVCRLAFTYMEMCKVDSSSDSESENRRWSDVSSSKGCESSTPENRGARRRLQRISGPNYQQTLDPYDGSSEDSASSSEASVPQGPGSAGLRSAVQQGAGGAVGRAAGLRSADVQMPSSGSELDLSDSGFTSRSWISSPGAHTPLPAAHTHTPLPAAHTHTPLPAAHTHTPLPAAHTHTPLPKRKFFIPAGEPEDGMRRKRKCVSDMELETAAL</sequence>
<accession>A0AC58HPZ9</accession>
<protein>
    <submittedName>
        <fullName evidence="2">Uncharacterized protein</fullName>
    </submittedName>
</protein>